<dbReference type="InterPro" id="IPR036322">
    <property type="entry name" value="WD40_repeat_dom_sf"/>
</dbReference>
<dbReference type="Gene3D" id="2.130.10.10">
    <property type="entry name" value="YVTN repeat-like/Quinoprotein amine dehydrogenase"/>
    <property type="match status" value="2"/>
</dbReference>
<dbReference type="AlphaFoldDB" id="A0A150GVK1"/>
<dbReference type="PANTHER" id="PTHR15574">
    <property type="entry name" value="WD REPEAT DOMAIN-CONTAINING FAMILY"/>
    <property type="match status" value="1"/>
</dbReference>
<gene>
    <name evidence="4" type="ORF">GPECTOR_6g835</name>
</gene>
<evidence type="ECO:0000256" key="1">
    <source>
        <dbReference type="ARBA" id="ARBA00022574"/>
    </source>
</evidence>
<feature type="compositionally biased region" description="Gly residues" evidence="3">
    <location>
        <begin position="261"/>
        <end position="274"/>
    </location>
</feature>
<sequence>MQFGPGDRSRGSDDQSVIFWDWRRGVRRLRFEPGHTNNIFQVRVSYLREGSSRPVTKRLHRHRGRAHKLALQHVSPYDPSFGPPGGGGGPPCFYSSGEDGDVGFFDLRVSDAEPLGCMAATAGGPTVVGGGGVRLRPRSVVDINAVHVNPARPWQLVVGGADEAVLLYDHRMLTSLTSSYVSASSPAPARAGGSGGGGGRCRRVQGRPLMELCPSNLRPSGDPGAFRRPTHVTCVVFARNGDVLATYNDDDVYLFRPPGTQGSGGGEGRPGSRGLGASDSENDSDDGTGGAGSRRGGLRRPAGETAPRRSGSGSRPADEDEDESFLRPSRRRRRPGGVAAGGDGEGGRDGGVDDEEGVRGGGGGRGGGLGGGGKAQRRGSWPGRRDGSGGGGAAFGAQGGEDGGDYVIRRYSGHRNNRTVKGVSFLGEREEWVVSGSDCGHIFIWERATGRLASWLRGDSYVVNCLEPHPALPLHMATSGIDDDIKLWAPTGEDGRPPGFAAAEAMRENARQREAASARAGRGGARVTLPRAVLSALVEQIRRERDGPGGAGGGAGGAGGEGEDDEEAGGLQGLLAALRRAAAGGAFGADDDDDIDDYVDDDNSEEEEEEEEDDDDDDEDDGEEEGEGMGGQGVGDEDGEVADVEDRDGEEDDDG</sequence>
<feature type="compositionally biased region" description="Acidic residues" evidence="3">
    <location>
        <begin position="589"/>
        <end position="627"/>
    </location>
</feature>
<proteinExistence type="predicted"/>
<comment type="caution">
    <text evidence="4">The sequence shown here is derived from an EMBL/GenBank/DDBJ whole genome shotgun (WGS) entry which is preliminary data.</text>
</comment>
<feature type="compositionally biased region" description="Acidic residues" evidence="3">
    <location>
        <begin position="635"/>
        <end position="655"/>
    </location>
</feature>
<protein>
    <submittedName>
        <fullName evidence="4">Uncharacterized protein</fullName>
    </submittedName>
</protein>
<evidence type="ECO:0000256" key="3">
    <source>
        <dbReference type="SAM" id="MobiDB-lite"/>
    </source>
</evidence>
<feature type="compositionally biased region" description="Gly residues" evidence="3">
    <location>
        <begin position="388"/>
        <end position="401"/>
    </location>
</feature>
<feature type="region of interest" description="Disordered" evidence="3">
    <location>
        <begin position="252"/>
        <end position="401"/>
    </location>
</feature>
<name>A0A150GVK1_GONPE</name>
<dbReference type="PANTHER" id="PTHR15574:SF21">
    <property type="entry name" value="DDB1- AND CUL4-ASSOCIATED FACTOR 8"/>
    <property type="match status" value="1"/>
</dbReference>
<evidence type="ECO:0000313" key="4">
    <source>
        <dbReference type="EMBL" id="KXZ53917.1"/>
    </source>
</evidence>
<feature type="compositionally biased region" description="Gly residues" evidence="3">
    <location>
        <begin position="359"/>
        <end position="374"/>
    </location>
</feature>
<dbReference type="InterPro" id="IPR015943">
    <property type="entry name" value="WD40/YVTN_repeat-like_dom_sf"/>
</dbReference>
<feature type="compositionally biased region" description="Low complexity" evidence="3">
    <location>
        <begin position="182"/>
        <end position="191"/>
    </location>
</feature>
<dbReference type="STRING" id="33097.A0A150GVK1"/>
<feature type="compositionally biased region" description="Gly residues" evidence="3">
    <location>
        <begin position="548"/>
        <end position="560"/>
    </location>
</feature>
<organism evidence="4 5">
    <name type="scientific">Gonium pectorale</name>
    <name type="common">Green alga</name>
    <dbReference type="NCBI Taxonomy" id="33097"/>
    <lineage>
        <taxon>Eukaryota</taxon>
        <taxon>Viridiplantae</taxon>
        <taxon>Chlorophyta</taxon>
        <taxon>core chlorophytes</taxon>
        <taxon>Chlorophyceae</taxon>
        <taxon>CS clade</taxon>
        <taxon>Chlamydomonadales</taxon>
        <taxon>Volvocaceae</taxon>
        <taxon>Gonium</taxon>
    </lineage>
</organism>
<dbReference type="EMBL" id="LSYV01000007">
    <property type="protein sequence ID" value="KXZ53917.1"/>
    <property type="molecule type" value="Genomic_DNA"/>
</dbReference>
<dbReference type="Proteomes" id="UP000075714">
    <property type="component" value="Unassembled WGS sequence"/>
</dbReference>
<dbReference type="GO" id="GO:0005737">
    <property type="term" value="C:cytoplasm"/>
    <property type="evidence" value="ECO:0007669"/>
    <property type="project" value="TreeGrafter"/>
</dbReference>
<feature type="region of interest" description="Disordered" evidence="3">
    <location>
        <begin position="585"/>
        <end position="655"/>
    </location>
</feature>
<dbReference type="Pfam" id="PF00400">
    <property type="entry name" value="WD40"/>
    <property type="match status" value="1"/>
</dbReference>
<accession>A0A150GVK1</accession>
<dbReference type="InterPro" id="IPR045151">
    <property type="entry name" value="DCAF8"/>
</dbReference>
<dbReference type="OrthoDB" id="4869960at2759"/>
<dbReference type="SMART" id="SM00320">
    <property type="entry name" value="WD40"/>
    <property type="match status" value="5"/>
</dbReference>
<keyword evidence="5" id="KW-1185">Reference proteome</keyword>
<dbReference type="InterPro" id="IPR001680">
    <property type="entry name" value="WD40_rpt"/>
</dbReference>
<keyword evidence="1" id="KW-0853">WD repeat</keyword>
<dbReference type="GO" id="GO:0080008">
    <property type="term" value="C:Cul4-RING E3 ubiquitin ligase complex"/>
    <property type="evidence" value="ECO:0007669"/>
    <property type="project" value="TreeGrafter"/>
</dbReference>
<dbReference type="SUPFAM" id="SSF50978">
    <property type="entry name" value="WD40 repeat-like"/>
    <property type="match status" value="1"/>
</dbReference>
<evidence type="ECO:0000313" key="5">
    <source>
        <dbReference type="Proteomes" id="UP000075714"/>
    </source>
</evidence>
<reference evidence="5" key="1">
    <citation type="journal article" date="2016" name="Nat. Commun.">
        <title>The Gonium pectorale genome demonstrates co-option of cell cycle regulation during the evolution of multicellularity.</title>
        <authorList>
            <person name="Hanschen E.R."/>
            <person name="Marriage T.N."/>
            <person name="Ferris P.J."/>
            <person name="Hamaji T."/>
            <person name="Toyoda A."/>
            <person name="Fujiyama A."/>
            <person name="Neme R."/>
            <person name="Noguchi H."/>
            <person name="Minakuchi Y."/>
            <person name="Suzuki M."/>
            <person name="Kawai-Toyooka H."/>
            <person name="Smith D.R."/>
            <person name="Sparks H."/>
            <person name="Anderson J."/>
            <person name="Bakaric R."/>
            <person name="Luria V."/>
            <person name="Karger A."/>
            <person name="Kirschner M.W."/>
            <person name="Durand P.M."/>
            <person name="Michod R.E."/>
            <person name="Nozaki H."/>
            <person name="Olson B.J."/>
        </authorList>
    </citation>
    <scope>NUCLEOTIDE SEQUENCE [LARGE SCALE GENOMIC DNA]</scope>
    <source>
        <strain evidence="5">NIES-2863</strain>
    </source>
</reference>
<evidence type="ECO:0000256" key="2">
    <source>
        <dbReference type="ARBA" id="ARBA00022737"/>
    </source>
</evidence>
<feature type="region of interest" description="Disordered" evidence="3">
    <location>
        <begin position="542"/>
        <end position="568"/>
    </location>
</feature>
<keyword evidence="2" id="KW-0677">Repeat</keyword>
<feature type="region of interest" description="Disordered" evidence="3">
    <location>
        <begin position="182"/>
        <end position="203"/>
    </location>
</feature>